<protein>
    <recommendedName>
        <fullName evidence="4">BNR repeat-containing family member</fullName>
    </recommendedName>
</protein>
<dbReference type="EMBL" id="FNRI01000006">
    <property type="protein sequence ID" value="SEA76090.1"/>
    <property type="molecule type" value="Genomic_DNA"/>
</dbReference>
<feature type="chain" id="PRO_5010245530" description="BNR repeat-containing family member" evidence="1">
    <location>
        <begin position="21"/>
        <end position="672"/>
    </location>
</feature>
<proteinExistence type="predicted"/>
<dbReference type="PROSITE" id="PS51257">
    <property type="entry name" value="PROKAR_LIPOPROTEIN"/>
    <property type="match status" value="1"/>
</dbReference>
<gene>
    <name evidence="2" type="ORF">SAMN05444145_10636</name>
</gene>
<evidence type="ECO:0000313" key="2">
    <source>
        <dbReference type="EMBL" id="SEA76090.1"/>
    </source>
</evidence>
<feature type="signal peptide" evidence="1">
    <location>
        <begin position="1"/>
        <end position="20"/>
    </location>
</feature>
<sequence>MKKHVLFTVVLLAAALLGGAGCNGNTSETETPLPVLENAGQVTLAGGRNRIVCRWTGMPQEVASIRLRLGDDGTPHDIPAGDGNGEKELTGIEEGSWPAEVRYVTDDGGIFAGPAPTVTVYGDRYEASLKNRTVTGAYFAGASATVTLGNSCPEGLVGQEFTYVSAVGEPRTRYCEARHDGSKQTVAFDDAGGDISYRCVYRPSEITGDLFYSPAATISNYARVDSPEQTPVVVGYRGIWFSIGQAASEYGPKYSGGLGTYTMKHIPMAVYAPAVGRTYFVYGGAPDTGRKYLQCMIGCYDHKTGLLQKPRVVHDKGIDGVSDPHDDPTVQIDRNGYVWVFVAGRANKRPGIRYRSVNPYDISAFERINESIMAYPQVHYHPERGFFLFFTRYDGVRQLFWQTSEDGVNWTPYRKLASIKEGSESKSGHYQISNICGTKVCTAFNRHINGNVDTRTNIYYVQSEDWGATWTTADGTTVTVPVTERYSNALVRDFQSQGRNCYIKDLNFDAAGRPVILCVTSDNHLTGPDGGVRQWHTFHWTGREWRESLIATSTHCYDSGSLWIEDGAWTVIAPTDAGPQYWGAGGEIVVWRSFDEGGSWVRAQTLTSNSIYNHTYVRRPLGAAEGFYAFWADGSPDARTASHLYFCTAAGDVFRMPYDMTDEWAAPEPVNR</sequence>
<evidence type="ECO:0008006" key="4">
    <source>
        <dbReference type="Google" id="ProtNLM"/>
    </source>
</evidence>
<keyword evidence="1" id="KW-0732">Signal</keyword>
<accession>A0A1H4DUM7</accession>
<dbReference type="STRING" id="1033731.SAMN05444145_10636"/>
<dbReference type="Pfam" id="PF16389">
    <property type="entry name" value="DUF4998"/>
    <property type="match status" value="1"/>
</dbReference>
<reference evidence="2 3" key="1">
    <citation type="submission" date="2016-10" db="EMBL/GenBank/DDBJ databases">
        <authorList>
            <person name="de Groot N.N."/>
        </authorList>
    </citation>
    <scope>NUCLEOTIDE SEQUENCE [LARGE SCALE GENOMIC DNA]</scope>
    <source>
        <strain evidence="2 3">DSM 25383</strain>
    </source>
</reference>
<dbReference type="AlphaFoldDB" id="A0A1H4DUM7"/>
<keyword evidence="3" id="KW-1185">Reference proteome</keyword>
<dbReference type="SUPFAM" id="SSF50939">
    <property type="entry name" value="Sialidases"/>
    <property type="match status" value="1"/>
</dbReference>
<dbReference type="OrthoDB" id="183671at2"/>
<evidence type="ECO:0000256" key="1">
    <source>
        <dbReference type="SAM" id="SignalP"/>
    </source>
</evidence>
<evidence type="ECO:0000313" key="3">
    <source>
        <dbReference type="Proteomes" id="UP000183253"/>
    </source>
</evidence>
<name>A0A1H4DUM7_9BACT</name>
<dbReference type="Pfam" id="PF15892">
    <property type="entry name" value="BNR_4"/>
    <property type="match status" value="1"/>
</dbReference>
<dbReference type="RefSeq" id="WP_143029386.1">
    <property type="nucleotide sequence ID" value="NZ_CAEG01000021.1"/>
</dbReference>
<dbReference type="InterPro" id="IPR036278">
    <property type="entry name" value="Sialidase_sf"/>
</dbReference>
<dbReference type="Proteomes" id="UP000183253">
    <property type="component" value="Unassembled WGS sequence"/>
</dbReference>
<organism evidence="2 3">
    <name type="scientific">Alistipes timonensis JC136</name>
    <dbReference type="NCBI Taxonomy" id="1033731"/>
    <lineage>
        <taxon>Bacteria</taxon>
        <taxon>Pseudomonadati</taxon>
        <taxon>Bacteroidota</taxon>
        <taxon>Bacteroidia</taxon>
        <taxon>Bacteroidales</taxon>
        <taxon>Rikenellaceae</taxon>
        <taxon>Alistipes</taxon>
    </lineage>
</organism>